<organism evidence="9 10">
    <name type="scientific">Actinomadura chibensis</name>
    <dbReference type="NCBI Taxonomy" id="392828"/>
    <lineage>
        <taxon>Bacteria</taxon>
        <taxon>Bacillati</taxon>
        <taxon>Actinomycetota</taxon>
        <taxon>Actinomycetes</taxon>
        <taxon>Streptosporangiales</taxon>
        <taxon>Thermomonosporaceae</taxon>
        <taxon>Actinomadura</taxon>
    </lineage>
</organism>
<sequence length="390" mass="41351">MDLAWNEQQRALSAKFREFGRAAVAPGSSERDRASSFDLGLWRRLAAEGFWHVAVPKELGGDGGGLSEYAAALEGLARGAADPGFVVSVGAHGALIQLLLRYGTERQQEKWVPRLLAGEVGATACTEPGGGSHVTGIRTTARPLPGGGYELSGHKCHITNAPVADIALIVGRVADAGNRDISLFLVERGQAGVVQGDHEDLVGLRTSPLGPITLDGARVAPDALLGEVGDGLDILYWCLALDRLSFGVIAAAHIASFVPTALERATTREAFGAPIAEYQYVQDKIVRMQVAAESARALSYATLLALEGEDPRAGLLASCAKLTSAQGIVESSQELVQLFGHMGCDRDFGIERALRDAAAFRIAGGTDEMQKKNIFHQLLAGHRRGREVAR</sequence>
<evidence type="ECO:0000313" key="9">
    <source>
        <dbReference type="EMBL" id="TYB46398.1"/>
    </source>
</evidence>
<keyword evidence="5" id="KW-0560">Oxidoreductase</keyword>
<gene>
    <name evidence="9" type="ORF">FXF69_14160</name>
</gene>
<dbReference type="CDD" id="cd00567">
    <property type="entry name" value="ACAD"/>
    <property type="match status" value="1"/>
</dbReference>
<dbReference type="SUPFAM" id="SSF47203">
    <property type="entry name" value="Acyl-CoA dehydrogenase C-terminal domain-like"/>
    <property type="match status" value="1"/>
</dbReference>
<evidence type="ECO:0000256" key="4">
    <source>
        <dbReference type="ARBA" id="ARBA00022827"/>
    </source>
</evidence>
<dbReference type="STRING" id="1220554.GCA_001552135_03451"/>
<comment type="similarity">
    <text evidence="2 5">Belongs to the acyl-CoA dehydrogenase family.</text>
</comment>
<dbReference type="Pfam" id="PF02771">
    <property type="entry name" value="Acyl-CoA_dh_N"/>
    <property type="match status" value="1"/>
</dbReference>
<keyword evidence="4 5" id="KW-0274">FAD</keyword>
<dbReference type="PANTHER" id="PTHR43884">
    <property type="entry name" value="ACYL-COA DEHYDROGENASE"/>
    <property type="match status" value="1"/>
</dbReference>
<evidence type="ECO:0000313" key="10">
    <source>
        <dbReference type="Proteomes" id="UP000323380"/>
    </source>
</evidence>
<dbReference type="Pfam" id="PF00441">
    <property type="entry name" value="Acyl-CoA_dh_1"/>
    <property type="match status" value="1"/>
</dbReference>
<comment type="caution">
    <text evidence="9">The sequence shown here is derived from an EMBL/GenBank/DDBJ whole genome shotgun (WGS) entry which is preliminary data.</text>
</comment>
<dbReference type="Pfam" id="PF02770">
    <property type="entry name" value="Acyl-CoA_dh_M"/>
    <property type="match status" value="1"/>
</dbReference>
<dbReference type="InterPro" id="IPR009100">
    <property type="entry name" value="AcylCoA_DH/oxidase_NM_dom_sf"/>
</dbReference>
<dbReference type="AlphaFoldDB" id="A0A5D0NQI3"/>
<dbReference type="RefSeq" id="WP_067892274.1">
    <property type="nucleotide sequence ID" value="NZ_VSFG01000002.1"/>
</dbReference>
<dbReference type="GO" id="GO:0050660">
    <property type="term" value="F:flavin adenine dinucleotide binding"/>
    <property type="evidence" value="ECO:0007669"/>
    <property type="project" value="InterPro"/>
</dbReference>
<dbReference type="InterPro" id="IPR037069">
    <property type="entry name" value="AcylCoA_DH/ox_N_sf"/>
</dbReference>
<evidence type="ECO:0000256" key="1">
    <source>
        <dbReference type="ARBA" id="ARBA00001974"/>
    </source>
</evidence>
<dbReference type="Proteomes" id="UP000323380">
    <property type="component" value="Unassembled WGS sequence"/>
</dbReference>
<keyword evidence="3 5" id="KW-0285">Flavoprotein</keyword>
<evidence type="ECO:0000256" key="3">
    <source>
        <dbReference type="ARBA" id="ARBA00022630"/>
    </source>
</evidence>
<dbReference type="Gene3D" id="1.10.540.10">
    <property type="entry name" value="Acyl-CoA dehydrogenase/oxidase, N-terminal domain"/>
    <property type="match status" value="1"/>
</dbReference>
<feature type="domain" description="Acyl-CoA dehydrogenase/oxidase N-terminal" evidence="8">
    <location>
        <begin position="6"/>
        <end position="119"/>
    </location>
</feature>
<feature type="domain" description="Acyl-CoA dehydrogenase/oxidase C-terminal" evidence="6">
    <location>
        <begin position="229"/>
        <end position="378"/>
    </location>
</feature>
<dbReference type="PANTHER" id="PTHR43884:SF12">
    <property type="entry name" value="ISOVALERYL-COA DEHYDROGENASE, MITOCHONDRIAL-RELATED"/>
    <property type="match status" value="1"/>
</dbReference>
<evidence type="ECO:0000259" key="8">
    <source>
        <dbReference type="Pfam" id="PF02771"/>
    </source>
</evidence>
<dbReference type="Gene3D" id="2.40.110.10">
    <property type="entry name" value="Butyryl-CoA Dehydrogenase, subunit A, domain 2"/>
    <property type="match status" value="1"/>
</dbReference>
<dbReference type="SUPFAM" id="SSF56645">
    <property type="entry name" value="Acyl-CoA dehydrogenase NM domain-like"/>
    <property type="match status" value="1"/>
</dbReference>
<dbReference type="Gene3D" id="1.20.140.10">
    <property type="entry name" value="Butyryl-CoA Dehydrogenase, subunit A, domain 3"/>
    <property type="match status" value="1"/>
</dbReference>
<accession>A0A5D0NQI3</accession>
<evidence type="ECO:0000259" key="7">
    <source>
        <dbReference type="Pfam" id="PF02770"/>
    </source>
</evidence>
<dbReference type="GO" id="GO:0003995">
    <property type="term" value="F:acyl-CoA dehydrogenase activity"/>
    <property type="evidence" value="ECO:0007669"/>
    <property type="project" value="TreeGrafter"/>
</dbReference>
<dbReference type="EMBL" id="VSFG01000002">
    <property type="protein sequence ID" value="TYB46398.1"/>
    <property type="molecule type" value="Genomic_DNA"/>
</dbReference>
<protein>
    <submittedName>
        <fullName evidence="9">Acyl-CoA dehydrogenase</fullName>
    </submittedName>
</protein>
<comment type="cofactor">
    <cofactor evidence="1 5">
        <name>FAD</name>
        <dbReference type="ChEBI" id="CHEBI:57692"/>
    </cofactor>
</comment>
<feature type="domain" description="Acyl-CoA oxidase/dehydrogenase middle" evidence="7">
    <location>
        <begin position="122"/>
        <end position="215"/>
    </location>
</feature>
<evidence type="ECO:0000259" key="6">
    <source>
        <dbReference type="Pfam" id="PF00441"/>
    </source>
</evidence>
<evidence type="ECO:0000256" key="5">
    <source>
        <dbReference type="RuleBase" id="RU362125"/>
    </source>
</evidence>
<dbReference type="InterPro" id="IPR046373">
    <property type="entry name" value="Acyl-CoA_Oxase/DH_mid-dom_sf"/>
</dbReference>
<keyword evidence="10" id="KW-1185">Reference proteome</keyword>
<dbReference type="InterPro" id="IPR009075">
    <property type="entry name" value="AcylCo_DH/oxidase_C"/>
</dbReference>
<dbReference type="InterPro" id="IPR013786">
    <property type="entry name" value="AcylCoA_DH/ox_N"/>
</dbReference>
<reference evidence="9 10" key="1">
    <citation type="submission" date="2019-08" db="EMBL/GenBank/DDBJ databases">
        <title>Actinomadura sp. nov. CYP1-5 isolated from mountain soil.</title>
        <authorList>
            <person name="Songsumanus A."/>
            <person name="Kuncharoen N."/>
            <person name="Kudo T."/>
            <person name="Yuki M."/>
            <person name="Igarashi Y."/>
            <person name="Tanasupawat S."/>
        </authorList>
    </citation>
    <scope>NUCLEOTIDE SEQUENCE [LARGE SCALE GENOMIC DNA]</scope>
    <source>
        <strain evidence="9 10">JCM 14158</strain>
    </source>
</reference>
<evidence type="ECO:0000256" key="2">
    <source>
        <dbReference type="ARBA" id="ARBA00009347"/>
    </source>
</evidence>
<proteinExistence type="inferred from homology"/>
<dbReference type="InterPro" id="IPR006091">
    <property type="entry name" value="Acyl-CoA_Oxase/DH_mid-dom"/>
</dbReference>
<dbReference type="InterPro" id="IPR036250">
    <property type="entry name" value="AcylCo_DH-like_C"/>
</dbReference>
<name>A0A5D0NQI3_9ACTN</name>